<dbReference type="Gene3D" id="2.30.170.40">
    <property type="entry name" value="Ribosomal protein L28/L24"/>
    <property type="match status" value="1"/>
</dbReference>
<dbReference type="Proteomes" id="UP000231581">
    <property type="component" value="Unassembled WGS sequence"/>
</dbReference>
<proteinExistence type="inferred from homology"/>
<dbReference type="HAMAP" id="MF_00373">
    <property type="entry name" value="Ribosomal_bL28"/>
    <property type="match status" value="1"/>
</dbReference>
<protein>
    <recommendedName>
        <fullName evidence="4 5">Large ribosomal subunit protein bL28</fullName>
    </recommendedName>
</protein>
<accession>A0A2H0BSS8</accession>
<evidence type="ECO:0000256" key="6">
    <source>
        <dbReference type="SAM" id="MobiDB-lite"/>
    </source>
</evidence>
<organism evidence="7 8">
    <name type="scientific">Candidatus Uhrbacteria bacterium CG22_combo_CG10-13_8_21_14_all_47_17</name>
    <dbReference type="NCBI Taxonomy" id="1975041"/>
    <lineage>
        <taxon>Bacteria</taxon>
        <taxon>Candidatus Uhriibacteriota</taxon>
    </lineage>
</organism>
<dbReference type="AlphaFoldDB" id="A0A2H0BSS8"/>
<keyword evidence="3 5" id="KW-0687">Ribonucleoprotein</keyword>
<evidence type="ECO:0000256" key="3">
    <source>
        <dbReference type="ARBA" id="ARBA00023274"/>
    </source>
</evidence>
<dbReference type="GO" id="GO:0006412">
    <property type="term" value="P:translation"/>
    <property type="evidence" value="ECO:0007669"/>
    <property type="project" value="UniProtKB-UniRule"/>
</dbReference>
<dbReference type="InterPro" id="IPR001383">
    <property type="entry name" value="Ribosomal_bL28_bact-type"/>
</dbReference>
<dbReference type="InterPro" id="IPR026569">
    <property type="entry name" value="Ribosomal_bL28"/>
</dbReference>
<gene>
    <name evidence="5 7" type="primary">rpmB</name>
    <name evidence="7" type="ORF">COX00_01600</name>
</gene>
<evidence type="ECO:0000256" key="1">
    <source>
        <dbReference type="ARBA" id="ARBA00008760"/>
    </source>
</evidence>
<name>A0A2H0BSS8_9BACT</name>
<evidence type="ECO:0000313" key="7">
    <source>
        <dbReference type="EMBL" id="PIP60735.1"/>
    </source>
</evidence>
<dbReference type="InterPro" id="IPR050096">
    <property type="entry name" value="Bacterial_rp_bL28"/>
</dbReference>
<comment type="caution">
    <text evidence="7">The sequence shown here is derived from an EMBL/GenBank/DDBJ whole genome shotgun (WGS) entry which is preliminary data.</text>
</comment>
<evidence type="ECO:0000313" key="8">
    <source>
        <dbReference type="Proteomes" id="UP000231581"/>
    </source>
</evidence>
<dbReference type="SUPFAM" id="SSF143800">
    <property type="entry name" value="L28p-like"/>
    <property type="match status" value="1"/>
</dbReference>
<dbReference type="InterPro" id="IPR034704">
    <property type="entry name" value="Ribosomal_bL28/bL31-like_sf"/>
</dbReference>
<feature type="region of interest" description="Disordered" evidence="6">
    <location>
        <begin position="1"/>
        <end position="24"/>
    </location>
</feature>
<dbReference type="GO" id="GO:0005840">
    <property type="term" value="C:ribosome"/>
    <property type="evidence" value="ECO:0007669"/>
    <property type="project" value="UniProtKB-KW"/>
</dbReference>
<dbReference type="InterPro" id="IPR037147">
    <property type="entry name" value="Ribosomal_bL28_sf"/>
</dbReference>
<dbReference type="NCBIfam" id="TIGR00009">
    <property type="entry name" value="L28"/>
    <property type="match status" value="1"/>
</dbReference>
<dbReference type="GO" id="GO:1990904">
    <property type="term" value="C:ribonucleoprotein complex"/>
    <property type="evidence" value="ECO:0007669"/>
    <property type="project" value="UniProtKB-KW"/>
</dbReference>
<dbReference type="PANTHER" id="PTHR39080">
    <property type="entry name" value="50S RIBOSOMAL PROTEIN L28"/>
    <property type="match status" value="1"/>
</dbReference>
<sequence>MSRMCELTGKKHKVVNSRSHSNVATKRRQNVNLQTIRIDGRKFRVAARTARTLRKLAKEFAGELPSRADKKEARRIDREKQNQTK</sequence>
<reference evidence="7 8" key="1">
    <citation type="submission" date="2017-09" db="EMBL/GenBank/DDBJ databases">
        <title>Depth-based differentiation of microbial function through sediment-hosted aquifers and enrichment of novel symbionts in the deep terrestrial subsurface.</title>
        <authorList>
            <person name="Probst A.J."/>
            <person name="Ladd B."/>
            <person name="Jarett J.K."/>
            <person name="Geller-Mcgrath D.E."/>
            <person name="Sieber C.M."/>
            <person name="Emerson J.B."/>
            <person name="Anantharaman K."/>
            <person name="Thomas B.C."/>
            <person name="Malmstrom R."/>
            <person name="Stieglmeier M."/>
            <person name="Klingl A."/>
            <person name="Woyke T."/>
            <person name="Ryan C.M."/>
            <person name="Banfield J.F."/>
        </authorList>
    </citation>
    <scope>NUCLEOTIDE SEQUENCE [LARGE SCALE GENOMIC DNA]</scope>
    <source>
        <strain evidence="7">CG22_combo_CG10-13_8_21_14_all_47_17</strain>
    </source>
</reference>
<dbReference type="EMBL" id="PCSZ01000037">
    <property type="protein sequence ID" value="PIP60735.1"/>
    <property type="molecule type" value="Genomic_DNA"/>
</dbReference>
<evidence type="ECO:0000256" key="5">
    <source>
        <dbReference type="HAMAP-Rule" id="MF_00373"/>
    </source>
</evidence>
<comment type="similarity">
    <text evidence="1 5">Belongs to the bacterial ribosomal protein bL28 family.</text>
</comment>
<evidence type="ECO:0000256" key="4">
    <source>
        <dbReference type="ARBA" id="ARBA00035174"/>
    </source>
</evidence>
<dbReference type="Pfam" id="PF00830">
    <property type="entry name" value="Ribosomal_L28"/>
    <property type="match status" value="1"/>
</dbReference>
<feature type="region of interest" description="Disordered" evidence="6">
    <location>
        <begin position="65"/>
        <end position="85"/>
    </location>
</feature>
<dbReference type="GO" id="GO:0003735">
    <property type="term" value="F:structural constituent of ribosome"/>
    <property type="evidence" value="ECO:0007669"/>
    <property type="project" value="InterPro"/>
</dbReference>
<evidence type="ECO:0000256" key="2">
    <source>
        <dbReference type="ARBA" id="ARBA00022980"/>
    </source>
</evidence>
<keyword evidence="2 5" id="KW-0689">Ribosomal protein</keyword>
<dbReference type="PANTHER" id="PTHR39080:SF1">
    <property type="entry name" value="LARGE RIBOSOMAL SUBUNIT PROTEIN BL28A"/>
    <property type="match status" value="1"/>
</dbReference>